<dbReference type="PRINTS" id="PR00392">
    <property type="entry name" value="PROFILIN"/>
</dbReference>
<comment type="similarity">
    <text evidence="2 6">Belongs to the profilin family.</text>
</comment>
<protein>
    <recommendedName>
        <fullName evidence="6">Profilin</fullName>
    </recommendedName>
</protein>
<dbReference type="Proteomes" id="UP000238479">
    <property type="component" value="Chromosome 2"/>
</dbReference>
<gene>
    <name evidence="7" type="ORF">RchiOBHm_Chr2g0092781</name>
</gene>
<evidence type="ECO:0000313" key="7">
    <source>
        <dbReference type="EMBL" id="PRQ46786.1"/>
    </source>
</evidence>
<comment type="subcellular location">
    <subcellularLocation>
        <location evidence="1">Cytoplasm</location>
        <location evidence="1">Cytoskeleton</location>
    </subcellularLocation>
</comment>
<dbReference type="GO" id="GO:0005856">
    <property type="term" value="C:cytoskeleton"/>
    <property type="evidence" value="ECO:0007669"/>
    <property type="project" value="UniProtKB-SubCell"/>
</dbReference>
<sequence length="170" mass="18929">MCEVLKPKAHLCHSRSTFSVLSFIKKKKNKTFSVLSRYMATPSTLTYSDYVDQHLMKENVLSEAAIAGHRGEIWAQTSGFPRFPDAEIRNIMQEFDKPGTHRVLSCGGTDHVVVQSIPRILIRTQLPGTDGGVIIMKTIQLLLIGTYNSNPTRSSTIVEDLGNFFVCNGL</sequence>
<name>A0A2P6RK24_ROSCH</name>
<evidence type="ECO:0000256" key="6">
    <source>
        <dbReference type="RuleBase" id="RU003909"/>
    </source>
</evidence>
<evidence type="ECO:0000313" key="8">
    <source>
        <dbReference type="Proteomes" id="UP000238479"/>
    </source>
</evidence>
<organism evidence="7 8">
    <name type="scientific">Rosa chinensis</name>
    <name type="common">China rose</name>
    <dbReference type="NCBI Taxonomy" id="74649"/>
    <lineage>
        <taxon>Eukaryota</taxon>
        <taxon>Viridiplantae</taxon>
        <taxon>Streptophyta</taxon>
        <taxon>Embryophyta</taxon>
        <taxon>Tracheophyta</taxon>
        <taxon>Spermatophyta</taxon>
        <taxon>Magnoliopsida</taxon>
        <taxon>eudicotyledons</taxon>
        <taxon>Gunneridae</taxon>
        <taxon>Pentapetalae</taxon>
        <taxon>rosids</taxon>
        <taxon>fabids</taxon>
        <taxon>Rosales</taxon>
        <taxon>Rosaceae</taxon>
        <taxon>Rosoideae</taxon>
        <taxon>Rosoideae incertae sedis</taxon>
        <taxon>Rosa</taxon>
    </lineage>
</organism>
<evidence type="ECO:0000256" key="5">
    <source>
        <dbReference type="ARBA" id="ARBA00023212"/>
    </source>
</evidence>
<dbReference type="PANTHER" id="PTHR11604:SF49">
    <property type="entry name" value="PROFILIN-2"/>
    <property type="match status" value="1"/>
</dbReference>
<keyword evidence="3" id="KW-0963">Cytoplasm</keyword>
<dbReference type="AlphaFoldDB" id="A0A2P6RK24"/>
<dbReference type="STRING" id="74649.A0A2P6RK24"/>
<dbReference type="Pfam" id="PF00235">
    <property type="entry name" value="Profilin"/>
    <property type="match status" value="1"/>
</dbReference>
<comment type="caution">
    <text evidence="7">The sequence shown here is derived from an EMBL/GenBank/DDBJ whole genome shotgun (WGS) entry which is preliminary data.</text>
</comment>
<keyword evidence="5" id="KW-0206">Cytoskeleton</keyword>
<dbReference type="Gene3D" id="3.30.450.30">
    <property type="entry name" value="Dynein light chain 2a, cytoplasmic"/>
    <property type="match status" value="1"/>
</dbReference>
<keyword evidence="4 6" id="KW-0009">Actin-binding</keyword>
<dbReference type="InterPro" id="IPR005455">
    <property type="entry name" value="PFN_euk"/>
</dbReference>
<evidence type="ECO:0000256" key="4">
    <source>
        <dbReference type="ARBA" id="ARBA00023203"/>
    </source>
</evidence>
<dbReference type="PANTHER" id="PTHR11604">
    <property type="entry name" value="PROFILIN"/>
    <property type="match status" value="1"/>
</dbReference>
<accession>A0A2P6RK24</accession>
<reference evidence="7 8" key="1">
    <citation type="journal article" date="2018" name="Nat. Genet.">
        <title>The Rosa genome provides new insights in the design of modern roses.</title>
        <authorList>
            <person name="Bendahmane M."/>
        </authorList>
    </citation>
    <scope>NUCLEOTIDE SEQUENCE [LARGE SCALE GENOMIC DNA]</scope>
    <source>
        <strain evidence="8">cv. Old Blush</strain>
    </source>
</reference>
<dbReference type="InterPro" id="IPR036140">
    <property type="entry name" value="PFN_sf"/>
</dbReference>
<dbReference type="GO" id="GO:0005938">
    <property type="term" value="C:cell cortex"/>
    <property type="evidence" value="ECO:0007669"/>
    <property type="project" value="TreeGrafter"/>
</dbReference>
<dbReference type="SMART" id="SM00392">
    <property type="entry name" value="PROF"/>
    <property type="match status" value="1"/>
</dbReference>
<dbReference type="EMBL" id="PDCK01000040">
    <property type="protein sequence ID" value="PRQ46786.1"/>
    <property type="molecule type" value="Genomic_DNA"/>
</dbReference>
<proteinExistence type="inferred from homology"/>
<evidence type="ECO:0000256" key="3">
    <source>
        <dbReference type="ARBA" id="ARBA00022490"/>
    </source>
</evidence>
<keyword evidence="8" id="KW-1185">Reference proteome</keyword>
<dbReference type="InterPro" id="IPR048278">
    <property type="entry name" value="PFN"/>
</dbReference>
<evidence type="ECO:0000256" key="1">
    <source>
        <dbReference type="ARBA" id="ARBA00004245"/>
    </source>
</evidence>
<dbReference type="GO" id="GO:0003785">
    <property type="term" value="F:actin monomer binding"/>
    <property type="evidence" value="ECO:0007669"/>
    <property type="project" value="TreeGrafter"/>
</dbReference>
<evidence type="ECO:0000256" key="2">
    <source>
        <dbReference type="ARBA" id="ARBA00010058"/>
    </source>
</evidence>
<dbReference type="Gramene" id="PRQ46786">
    <property type="protein sequence ID" value="PRQ46786"/>
    <property type="gene ID" value="RchiOBHm_Chr2g0092781"/>
</dbReference>
<dbReference type="SUPFAM" id="SSF55770">
    <property type="entry name" value="Profilin (actin-binding protein)"/>
    <property type="match status" value="1"/>
</dbReference>